<evidence type="ECO:0000256" key="1">
    <source>
        <dbReference type="ARBA" id="ARBA00022679"/>
    </source>
</evidence>
<dbReference type="EMBL" id="SMKR01000001">
    <property type="protein sequence ID" value="TDD30820.1"/>
    <property type="molecule type" value="Genomic_DNA"/>
</dbReference>
<gene>
    <name evidence="3" type="ORF">E1218_00455</name>
</gene>
<evidence type="ECO:0000313" key="3">
    <source>
        <dbReference type="EMBL" id="TDD30820.1"/>
    </source>
</evidence>
<dbReference type="Proteomes" id="UP000295172">
    <property type="component" value="Unassembled WGS sequence"/>
</dbReference>
<dbReference type="InterPro" id="IPR043519">
    <property type="entry name" value="NT_sf"/>
</dbReference>
<keyword evidence="4" id="KW-1185">Reference proteome</keyword>
<accession>A0A4R4XIZ8</accession>
<reference evidence="3 4" key="1">
    <citation type="submission" date="2019-02" db="EMBL/GenBank/DDBJ databases">
        <title>Draft genome sequences of novel Actinobacteria.</title>
        <authorList>
            <person name="Sahin N."/>
            <person name="Ay H."/>
            <person name="Saygin H."/>
        </authorList>
    </citation>
    <scope>NUCLEOTIDE SEQUENCE [LARGE SCALE GENOMIC DNA]</scope>
    <source>
        <strain evidence="3 4">16K104</strain>
    </source>
</reference>
<dbReference type="AlphaFoldDB" id="A0A4R4XIZ8"/>
<evidence type="ECO:0000313" key="4">
    <source>
        <dbReference type="Proteomes" id="UP000295172"/>
    </source>
</evidence>
<proteinExistence type="predicted"/>
<comment type="caution">
    <text evidence="3">The sequence shown here is derived from an EMBL/GenBank/DDBJ whole genome shotgun (WGS) entry which is preliminary data.</text>
</comment>
<dbReference type="Pfam" id="PF13427">
    <property type="entry name" value="AadA_C"/>
    <property type="match status" value="1"/>
</dbReference>
<dbReference type="SUPFAM" id="SSF81301">
    <property type="entry name" value="Nucleotidyltransferase"/>
    <property type="match status" value="1"/>
</dbReference>
<evidence type="ECO:0000259" key="2">
    <source>
        <dbReference type="Pfam" id="PF13427"/>
    </source>
</evidence>
<dbReference type="InterPro" id="IPR025184">
    <property type="entry name" value="AadA_C"/>
</dbReference>
<organism evidence="3 4">
    <name type="scientific">Kribbella turkmenica</name>
    <dbReference type="NCBI Taxonomy" id="2530375"/>
    <lineage>
        <taxon>Bacteria</taxon>
        <taxon>Bacillati</taxon>
        <taxon>Actinomycetota</taxon>
        <taxon>Actinomycetes</taxon>
        <taxon>Propionibacteriales</taxon>
        <taxon>Kribbellaceae</taxon>
        <taxon>Kribbella</taxon>
    </lineage>
</organism>
<sequence>MEVHSPGRAQSWGDCDPDVEAYVRDALDAIGLRTVGVYVHGSLAMDCFYRAKSDVDVLVVVPETLTGAEREHVARTLAERSEHRPMPGDLELSVLTVEQAANHQHPRPFEVHYSAAWTGSILDGRVDYAGTHRDPDLAAHITVTRERGATVSGPSPRDLFAPVPHDDYLVAITADLHDILSGEELLSAPYYGVLNACRVLATIKLGPGTVLSKEEGVPCARDNLPSQHHALIEQALTCYRSSEPVAPEQRATDGHDWDRAALLAFRDAIRARI</sequence>
<name>A0A4R4XIZ8_9ACTN</name>
<feature type="domain" description="Adenylyltransferase AadA C-terminal" evidence="2">
    <location>
        <begin position="159"/>
        <end position="249"/>
    </location>
</feature>
<protein>
    <submittedName>
        <fullName evidence="3">DUF4111 domain-containing protein</fullName>
    </submittedName>
</protein>
<dbReference type="Gene3D" id="3.30.460.10">
    <property type="entry name" value="Beta Polymerase, domain 2"/>
    <property type="match status" value="1"/>
</dbReference>
<keyword evidence="1" id="KW-0808">Transferase</keyword>
<dbReference type="GO" id="GO:0016740">
    <property type="term" value="F:transferase activity"/>
    <property type="evidence" value="ECO:0007669"/>
    <property type="project" value="UniProtKB-KW"/>
</dbReference>
<dbReference type="OrthoDB" id="7058480at2"/>
<dbReference type="CDD" id="cd05403">
    <property type="entry name" value="NT_KNTase_like"/>
    <property type="match status" value="1"/>
</dbReference>